<feature type="signal peptide" evidence="12">
    <location>
        <begin position="1"/>
        <end position="27"/>
    </location>
</feature>
<feature type="chain" id="PRO_5044537500" evidence="12">
    <location>
        <begin position="28"/>
        <end position="210"/>
    </location>
</feature>
<keyword evidence="4" id="KW-0483">Metalloprotease inhibitor</keyword>
<keyword evidence="12" id="KW-0732">Signal</keyword>
<dbReference type="PROSITE" id="PS50189">
    <property type="entry name" value="NTR"/>
    <property type="match status" value="1"/>
</dbReference>
<dbReference type="GO" id="GO:0006508">
    <property type="term" value="P:proteolysis"/>
    <property type="evidence" value="ECO:0007669"/>
    <property type="project" value="UniProtKB-KW"/>
</dbReference>
<evidence type="ECO:0000256" key="10">
    <source>
        <dbReference type="PIRSR" id="PIRSR601820-1"/>
    </source>
</evidence>
<dbReference type="AlphaFoldDB" id="A0A034W6R3"/>
<protein>
    <submittedName>
        <fullName evidence="14">Tissue inhibitor of metalloproteases</fullName>
    </submittedName>
</protein>
<dbReference type="KEGG" id="bdr:105224593"/>
<feature type="binding site" evidence="10">
    <location>
        <position position="28"/>
    </location>
    <ligand>
        <name>Zn(2+)</name>
        <dbReference type="ChEBI" id="CHEBI:29105"/>
        <note>ligand shared with metalloproteinase partner</note>
    </ligand>
</feature>
<evidence type="ECO:0000256" key="3">
    <source>
        <dbReference type="ARBA" id="ARBA00022525"/>
    </source>
</evidence>
<dbReference type="GeneID" id="105224593"/>
<feature type="disulfide bond" evidence="11">
    <location>
        <begin position="150"/>
        <end position="155"/>
    </location>
</feature>
<keyword evidence="14" id="KW-0378">Hydrolase</keyword>
<comment type="subcellular location">
    <subcellularLocation>
        <location evidence="1">Secreted</location>
    </subcellularLocation>
</comment>
<evidence type="ECO:0000256" key="12">
    <source>
        <dbReference type="SAM" id="SignalP"/>
    </source>
</evidence>
<keyword evidence="7 10" id="KW-0862">Zinc</keyword>
<dbReference type="InterPro" id="IPR001134">
    <property type="entry name" value="Netrin_domain"/>
</dbReference>
<keyword evidence="3" id="KW-0964">Secreted</keyword>
<evidence type="ECO:0000256" key="2">
    <source>
        <dbReference type="ARBA" id="ARBA00011027"/>
    </source>
</evidence>
<evidence type="ECO:0000256" key="11">
    <source>
        <dbReference type="PIRSR" id="PIRSR601820-3"/>
    </source>
</evidence>
<keyword evidence="14" id="KW-0482">Metalloprotease</keyword>
<feature type="disulfide bond" evidence="11">
    <location>
        <begin position="28"/>
        <end position="96"/>
    </location>
</feature>
<dbReference type="Pfam" id="PF00965">
    <property type="entry name" value="TIMP"/>
    <property type="match status" value="1"/>
</dbReference>
<dbReference type="GO" id="GO:0031012">
    <property type="term" value="C:extracellular matrix"/>
    <property type="evidence" value="ECO:0007669"/>
    <property type="project" value="TreeGrafter"/>
</dbReference>
<evidence type="ECO:0000313" key="14">
    <source>
        <dbReference type="EMBL" id="JAC49468.1"/>
    </source>
</evidence>
<feature type="disulfide bond" evidence="11">
    <location>
        <begin position="145"/>
        <end position="195"/>
    </location>
</feature>
<reference evidence="14" key="1">
    <citation type="journal article" date="2014" name="BMC Genomics">
        <title>Characterizing the developmental transcriptome of the oriental fruit fly, Bactrocera dorsalis (Diptera: Tephritidae) through comparative genomic analysis with Drosophila melanogaster utilizing modENCODE datasets.</title>
        <authorList>
            <person name="Geib S.M."/>
            <person name="Calla B."/>
            <person name="Hall B."/>
            <person name="Hou S."/>
            <person name="Manoukis N.C."/>
        </authorList>
    </citation>
    <scope>NUCLEOTIDE SEQUENCE</scope>
    <source>
        <strain evidence="14">Punador</strain>
    </source>
</reference>
<evidence type="ECO:0000256" key="9">
    <source>
        <dbReference type="ARBA" id="ARBA00023215"/>
    </source>
</evidence>
<evidence type="ECO:0000256" key="7">
    <source>
        <dbReference type="ARBA" id="ARBA00022833"/>
    </source>
</evidence>
<dbReference type="SUPFAM" id="SSF50242">
    <property type="entry name" value="TIMP-like"/>
    <property type="match status" value="1"/>
</dbReference>
<evidence type="ECO:0000256" key="6">
    <source>
        <dbReference type="ARBA" id="ARBA00022723"/>
    </source>
</evidence>
<accession>A0A034W6R3</accession>
<evidence type="ECO:0000259" key="13">
    <source>
        <dbReference type="PROSITE" id="PS50189"/>
    </source>
</evidence>
<dbReference type="PROSITE" id="PS00288">
    <property type="entry name" value="TIMP"/>
    <property type="match status" value="1"/>
</dbReference>
<gene>
    <name evidence="14" type="primary">TIMP</name>
</gene>
<comment type="similarity">
    <text evidence="2">Belongs to the protease inhibitor I35 (TIMP) family.</text>
</comment>
<dbReference type="PANTHER" id="PTHR11844:SF33">
    <property type="entry name" value="TISSUE INHIBITOR OF METALLOPROTEINASE"/>
    <property type="match status" value="1"/>
</dbReference>
<dbReference type="InterPro" id="IPR008993">
    <property type="entry name" value="TIMP-like_OB-fold"/>
</dbReference>
<dbReference type="SMART" id="SM00206">
    <property type="entry name" value="NTR"/>
    <property type="match status" value="1"/>
</dbReference>
<dbReference type="Gene3D" id="2.40.50.120">
    <property type="match status" value="1"/>
</dbReference>
<dbReference type="GO" id="GO:0008237">
    <property type="term" value="F:metallopeptidase activity"/>
    <property type="evidence" value="ECO:0007669"/>
    <property type="project" value="UniProtKB-KW"/>
</dbReference>
<name>A0A034W6R3_BACDO</name>
<keyword evidence="9" id="KW-0481">Metalloenzyme inhibitor</keyword>
<dbReference type="InterPro" id="IPR030490">
    <property type="entry name" value="TIMP_CS"/>
</dbReference>
<dbReference type="CDD" id="cd03577">
    <property type="entry name" value="NTR_TIMP_like"/>
    <property type="match status" value="1"/>
</dbReference>
<dbReference type="InterPro" id="IPR001820">
    <property type="entry name" value="TIMP"/>
</dbReference>
<feature type="domain" description="NTR" evidence="13">
    <location>
        <begin position="28"/>
        <end position="143"/>
    </location>
</feature>
<dbReference type="OrthoDB" id="6041373at2759"/>
<dbReference type="GO" id="GO:0008191">
    <property type="term" value="F:metalloendopeptidase inhibitor activity"/>
    <property type="evidence" value="ECO:0007669"/>
    <property type="project" value="InterPro"/>
</dbReference>
<sequence>MGVGKYLGLLALMLLSLLALHSSPVEACSCMPSHPQTHFCNGDYVVIIRVMRKSLRLVQDNVAYKVEVKKSYKMNEAGHKLLKHGRIVTPNSDAMCGINLDIGKLYVIAGRGPYLNSCSYVKEYLKMSVVERRGFAGAYRKGCKCSVQPCFGQSCLSEHQSATSCKWSPFAKCETDYSACIPSHYRTPEGIISKCHWRRTPAYKKCMSDP</sequence>
<keyword evidence="5" id="KW-0646">Protease inhibitor</keyword>
<evidence type="ECO:0000256" key="8">
    <source>
        <dbReference type="ARBA" id="ARBA00023157"/>
    </source>
</evidence>
<keyword evidence="14" id="KW-0645">Protease</keyword>
<proteinExistence type="inferred from homology"/>
<dbReference type="GO" id="GO:0051045">
    <property type="term" value="P:negative regulation of membrane protein ectodomain proteolysis"/>
    <property type="evidence" value="ECO:0007669"/>
    <property type="project" value="TreeGrafter"/>
</dbReference>
<evidence type="ECO:0000256" key="4">
    <source>
        <dbReference type="ARBA" id="ARBA00022608"/>
    </source>
</evidence>
<feature type="disulfide bond" evidence="11">
    <location>
        <begin position="30"/>
        <end position="118"/>
    </location>
</feature>
<dbReference type="PANTHER" id="PTHR11844">
    <property type="entry name" value="METALLOPROTEASE INHIBITOR"/>
    <property type="match status" value="1"/>
</dbReference>
<keyword evidence="6 10" id="KW-0479">Metal-binding</keyword>
<dbReference type="GO" id="GO:0002020">
    <property type="term" value="F:protease binding"/>
    <property type="evidence" value="ECO:0007669"/>
    <property type="project" value="TreeGrafter"/>
</dbReference>
<dbReference type="GO" id="GO:0005615">
    <property type="term" value="C:extracellular space"/>
    <property type="evidence" value="ECO:0007669"/>
    <property type="project" value="TreeGrafter"/>
</dbReference>
<dbReference type="CTD" id="41248"/>
<keyword evidence="8 11" id="KW-1015">Disulfide bond</keyword>
<feature type="disulfide bond" evidence="11">
    <location>
        <begin position="40"/>
        <end position="143"/>
    </location>
</feature>
<evidence type="ECO:0000256" key="5">
    <source>
        <dbReference type="ARBA" id="ARBA00022690"/>
    </source>
</evidence>
<dbReference type="InterPro" id="IPR027465">
    <property type="entry name" value="TIMP_C"/>
</dbReference>
<dbReference type="RefSeq" id="XP_011201033.2">
    <property type="nucleotide sequence ID" value="XM_011202731.4"/>
</dbReference>
<dbReference type="Gene3D" id="3.90.370.10">
    <property type="entry name" value="Tissue inhibitor of metalloproteinase-1. Chain B, domain 1"/>
    <property type="match status" value="1"/>
</dbReference>
<dbReference type="GO" id="GO:0046872">
    <property type="term" value="F:metal ion binding"/>
    <property type="evidence" value="ECO:0007669"/>
    <property type="project" value="UniProtKB-KW"/>
</dbReference>
<dbReference type="EMBL" id="GAKP01009484">
    <property type="protein sequence ID" value="JAC49468.1"/>
    <property type="molecule type" value="Transcribed_RNA"/>
</dbReference>
<dbReference type="RefSeq" id="XP_019845226.2">
    <property type="nucleotide sequence ID" value="XM_019989667.3"/>
</dbReference>
<evidence type="ECO:0000256" key="1">
    <source>
        <dbReference type="ARBA" id="ARBA00004613"/>
    </source>
</evidence>
<organism evidence="14">
    <name type="scientific">Bactrocera dorsalis</name>
    <name type="common">Oriental fruit fly</name>
    <name type="synonym">Dacus dorsalis</name>
    <dbReference type="NCBI Taxonomy" id="27457"/>
    <lineage>
        <taxon>Eukaryota</taxon>
        <taxon>Metazoa</taxon>
        <taxon>Ecdysozoa</taxon>
        <taxon>Arthropoda</taxon>
        <taxon>Hexapoda</taxon>
        <taxon>Insecta</taxon>
        <taxon>Pterygota</taxon>
        <taxon>Neoptera</taxon>
        <taxon>Endopterygota</taxon>
        <taxon>Diptera</taxon>
        <taxon>Brachycera</taxon>
        <taxon>Muscomorpha</taxon>
        <taxon>Tephritoidea</taxon>
        <taxon>Tephritidae</taxon>
        <taxon>Bactrocera</taxon>
        <taxon>Bactrocera</taxon>
    </lineage>
</organism>